<proteinExistence type="predicted"/>
<keyword evidence="2" id="KW-0808">Transferase</keyword>
<dbReference type="EMBL" id="CAFBOS010000286">
    <property type="protein sequence ID" value="CAB5024986.1"/>
    <property type="molecule type" value="Genomic_DNA"/>
</dbReference>
<dbReference type="InterPro" id="IPR025877">
    <property type="entry name" value="MobA-like_NTP_Trfase"/>
</dbReference>
<dbReference type="AlphaFoldDB" id="A0A6J6SFY7"/>
<dbReference type="PANTHER" id="PTHR19136">
    <property type="entry name" value="MOLYBDENUM COFACTOR GUANYLYLTRANSFERASE"/>
    <property type="match status" value="1"/>
</dbReference>
<sequence>MLPPEFRVAGAVLCGGASRRMGTDKALLEIDGRALARRVHDALVAAGCAPVRAVGGDSAALRALGLDVIDDQFPGEGPLGALITALAATRDDADIVVALGCDLPDADPRAIAALCAPFGSAGGDELDVVVPRSEDRHHMHHAAWHVRTLPVLQAAFAAGERAPRRVLAQLRVYPLAVAPLLDPRWLADLDEPGDVASRRNRR</sequence>
<dbReference type="PANTHER" id="PTHR19136:SF81">
    <property type="entry name" value="MOLYBDENUM COFACTOR GUANYLYLTRANSFERASE"/>
    <property type="match status" value="1"/>
</dbReference>
<organism evidence="9">
    <name type="scientific">freshwater metagenome</name>
    <dbReference type="NCBI Taxonomy" id="449393"/>
    <lineage>
        <taxon>unclassified sequences</taxon>
        <taxon>metagenomes</taxon>
        <taxon>ecological metagenomes</taxon>
    </lineage>
</organism>
<name>A0A6J6SFY7_9ZZZZ</name>
<dbReference type="EMBL" id="CAEZYR010000016">
    <property type="protein sequence ID" value="CAB4733497.1"/>
    <property type="molecule type" value="Genomic_DNA"/>
</dbReference>
<evidence type="ECO:0000313" key="9">
    <source>
        <dbReference type="EMBL" id="CAB4733497.1"/>
    </source>
</evidence>
<dbReference type="EMBL" id="CAFBMH010000007">
    <property type="protein sequence ID" value="CAB4892059.1"/>
    <property type="molecule type" value="Genomic_DNA"/>
</dbReference>
<dbReference type="GO" id="GO:0006777">
    <property type="term" value="P:Mo-molybdopterin cofactor biosynthetic process"/>
    <property type="evidence" value="ECO:0007669"/>
    <property type="project" value="UniProtKB-KW"/>
</dbReference>
<evidence type="ECO:0000256" key="6">
    <source>
        <dbReference type="ARBA" id="ARBA00023134"/>
    </source>
</evidence>
<feature type="domain" description="MobA-like NTP transferase" evidence="8">
    <location>
        <begin position="10"/>
        <end position="170"/>
    </location>
</feature>
<reference evidence="9" key="1">
    <citation type="submission" date="2020-05" db="EMBL/GenBank/DDBJ databases">
        <authorList>
            <person name="Chiriac C."/>
            <person name="Salcher M."/>
            <person name="Ghai R."/>
            <person name="Kavagutti S V."/>
        </authorList>
    </citation>
    <scope>NUCLEOTIDE SEQUENCE</scope>
</reference>
<keyword evidence="6" id="KW-0342">GTP-binding</keyword>
<evidence type="ECO:0000313" key="11">
    <source>
        <dbReference type="EMBL" id="CAB4892059.1"/>
    </source>
</evidence>
<evidence type="ECO:0000313" key="10">
    <source>
        <dbReference type="EMBL" id="CAB4834447.1"/>
    </source>
</evidence>
<dbReference type="EMBL" id="CAFABA010000096">
    <property type="protein sequence ID" value="CAB4834447.1"/>
    <property type="molecule type" value="Genomic_DNA"/>
</dbReference>
<dbReference type="Gene3D" id="3.90.550.10">
    <property type="entry name" value="Spore Coat Polysaccharide Biosynthesis Protein SpsA, Chain A"/>
    <property type="match status" value="1"/>
</dbReference>
<keyword evidence="7" id="KW-0501">Molybdenum cofactor biosynthesis</keyword>
<dbReference type="GO" id="GO:0016779">
    <property type="term" value="F:nucleotidyltransferase activity"/>
    <property type="evidence" value="ECO:0007669"/>
    <property type="project" value="UniProtKB-ARBA"/>
</dbReference>
<keyword evidence="1" id="KW-0963">Cytoplasm</keyword>
<keyword evidence="4" id="KW-0547">Nucleotide-binding</keyword>
<evidence type="ECO:0000256" key="2">
    <source>
        <dbReference type="ARBA" id="ARBA00022679"/>
    </source>
</evidence>
<dbReference type="InterPro" id="IPR029044">
    <property type="entry name" value="Nucleotide-diphossugar_trans"/>
</dbReference>
<keyword evidence="3" id="KW-0479">Metal-binding</keyword>
<evidence type="ECO:0000256" key="7">
    <source>
        <dbReference type="ARBA" id="ARBA00023150"/>
    </source>
</evidence>
<dbReference type="GO" id="GO:0046872">
    <property type="term" value="F:metal ion binding"/>
    <property type="evidence" value="ECO:0007669"/>
    <property type="project" value="UniProtKB-KW"/>
</dbReference>
<keyword evidence="5" id="KW-0460">Magnesium</keyword>
<dbReference type="InterPro" id="IPR013482">
    <property type="entry name" value="Molybde_CF_guanTrfase"/>
</dbReference>
<evidence type="ECO:0000313" key="12">
    <source>
        <dbReference type="EMBL" id="CAB5024986.1"/>
    </source>
</evidence>
<dbReference type="GO" id="GO:0005525">
    <property type="term" value="F:GTP binding"/>
    <property type="evidence" value="ECO:0007669"/>
    <property type="project" value="UniProtKB-KW"/>
</dbReference>
<dbReference type="Pfam" id="PF12804">
    <property type="entry name" value="NTP_transf_3"/>
    <property type="match status" value="1"/>
</dbReference>
<protein>
    <submittedName>
        <fullName evidence="9">Unannotated protein</fullName>
    </submittedName>
</protein>
<gene>
    <name evidence="9" type="ORF">UFOPK2754_00646</name>
    <name evidence="10" type="ORF">UFOPK3139_02089</name>
    <name evidence="11" type="ORF">UFOPK3543_00339</name>
    <name evidence="12" type="ORF">UFOPK3967_02993</name>
</gene>
<evidence type="ECO:0000256" key="4">
    <source>
        <dbReference type="ARBA" id="ARBA00022741"/>
    </source>
</evidence>
<accession>A0A6J6SFY7</accession>
<dbReference type="SUPFAM" id="SSF53448">
    <property type="entry name" value="Nucleotide-diphospho-sugar transferases"/>
    <property type="match status" value="1"/>
</dbReference>
<evidence type="ECO:0000256" key="5">
    <source>
        <dbReference type="ARBA" id="ARBA00022842"/>
    </source>
</evidence>
<evidence type="ECO:0000259" key="8">
    <source>
        <dbReference type="Pfam" id="PF12804"/>
    </source>
</evidence>
<dbReference type="CDD" id="cd02503">
    <property type="entry name" value="MobA"/>
    <property type="match status" value="1"/>
</dbReference>
<evidence type="ECO:0000256" key="3">
    <source>
        <dbReference type="ARBA" id="ARBA00022723"/>
    </source>
</evidence>
<evidence type="ECO:0000256" key="1">
    <source>
        <dbReference type="ARBA" id="ARBA00022490"/>
    </source>
</evidence>